<dbReference type="EMBL" id="CAJZAG010000003">
    <property type="protein sequence ID" value="CAG9169768.1"/>
    <property type="molecule type" value="Genomic_DNA"/>
</dbReference>
<dbReference type="PANTHER" id="PTHR42928:SF5">
    <property type="entry name" value="BLR1237 PROTEIN"/>
    <property type="match status" value="1"/>
</dbReference>
<dbReference type="InterPro" id="IPR005064">
    <property type="entry name" value="BUG"/>
</dbReference>
<dbReference type="CDD" id="cd13577">
    <property type="entry name" value="PBP2_BugE_Glu"/>
    <property type="match status" value="1"/>
</dbReference>
<organism evidence="3 4">
    <name type="scientific">Cupriavidus pampae</name>
    <dbReference type="NCBI Taxonomy" id="659251"/>
    <lineage>
        <taxon>Bacteria</taxon>
        <taxon>Pseudomonadati</taxon>
        <taxon>Pseudomonadota</taxon>
        <taxon>Betaproteobacteria</taxon>
        <taxon>Burkholderiales</taxon>
        <taxon>Burkholderiaceae</taxon>
        <taxon>Cupriavidus</taxon>
    </lineage>
</organism>
<comment type="similarity">
    <text evidence="1">Belongs to the UPF0065 (bug) family.</text>
</comment>
<reference evidence="3 4" key="1">
    <citation type="submission" date="2021-08" db="EMBL/GenBank/DDBJ databases">
        <authorList>
            <person name="Peeters C."/>
        </authorList>
    </citation>
    <scope>NUCLEOTIDE SEQUENCE [LARGE SCALE GENOMIC DNA]</scope>
    <source>
        <strain evidence="3 4">LMG 32289</strain>
    </source>
</reference>
<dbReference type="Proteomes" id="UP000706525">
    <property type="component" value="Unassembled WGS sequence"/>
</dbReference>
<dbReference type="RefSeq" id="WP_223985302.1">
    <property type="nucleotide sequence ID" value="NZ_CAJZAG010000003.1"/>
</dbReference>
<dbReference type="Pfam" id="PF03401">
    <property type="entry name" value="TctC"/>
    <property type="match status" value="1"/>
</dbReference>
<keyword evidence="2" id="KW-0732">Signal</keyword>
<keyword evidence="4" id="KW-1185">Reference proteome</keyword>
<dbReference type="PIRSF" id="PIRSF017082">
    <property type="entry name" value="YflP"/>
    <property type="match status" value="1"/>
</dbReference>
<dbReference type="SUPFAM" id="SSF53850">
    <property type="entry name" value="Periplasmic binding protein-like II"/>
    <property type="match status" value="1"/>
</dbReference>
<dbReference type="InterPro" id="IPR042100">
    <property type="entry name" value="Bug_dom1"/>
</dbReference>
<gene>
    <name evidence="3" type="ORF">LMG32289_01838</name>
</gene>
<feature type="signal peptide" evidence="2">
    <location>
        <begin position="1"/>
        <end position="24"/>
    </location>
</feature>
<name>A0ABN7Y8R2_9BURK</name>
<proteinExistence type="inferred from homology"/>
<comment type="caution">
    <text evidence="3">The sequence shown here is derived from an EMBL/GenBank/DDBJ whole genome shotgun (WGS) entry which is preliminary data.</text>
</comment>
<feature type="chain" id="PRO_5045312330" description="Tripartite tricarboxylate transporter substrate binding protein BugE" evidence="2">
    <location>
        <begin position="25"/>
        <end position="325"/>
    </location>
</feature>
<dbReference type="PANTHER" id="PTHR42928">
    <property type="entry name" value="TRICARBOXYLATE-BINDING PROTEIN"/>
    <property type="match status" value="1"/>
</dbReference>
<evidence type="ECO:0000256" key="2">
    <source>
        <dbReference type="SAM" id="SignalP"/>
    </source>
</evidence>
<evidence type="ECO:0000256" key="1">
    <source>
        <dbReference type="ARBA" id="ARBA00006987"/>
    </source>
</evidence>
<evidence type="ECO:0000313" key="3">
    <source>
        <dbReference type="EMBL" id="CAG9169768.1"/>
    </source>
</evidence>
<sequence length="325" mass="34214">MQAGKTALFLALAASATLPTIAQAQSYPTKPIRLIIPFAPGGTTDIVGRGVADQMSKILGQPVVVENRAGGGGSIGADAIAKAPPDGYTIGISTVSTMAVNPACNPKLSYDPIKDLKPIANVANVANVIAVNPNFPAKDYKEFIAVLKANPGKYSYASSGTCGFGHMLGEQFKVSTKTFIVHIPYRGAGPALNDVLAGQVPIMVDNLPSSMPYIKAGKLRPLVVAWNKRIEGLPDVPTFGELGLKEPNDPAWYGLVAPANTPDDIINKLNAAVVKALQDKGFADRLHAAGAEPSGNTPAQHAAEIKKEFEKMKNLVKVQNIKLEQ</sequence>
<evidence type="ECO:0008006" key="5">
    <source>
        <dbReference type="Google" id="ProtNLM"/>
    </source>
</evidence>
<evidence type="ECO:0000313" key="4">
    <source>
        <dbReference type="Proteomes" id="UP000706525"/>
    </source>
</evidence>
<dbReference type="Gene3D" id="3.40.190.10">
    <property type="entry name" value="Periplasmic binding protein-like II"/>
    <property type="match status" value="1"/>
</dbReference>
<protein>
    <recommendedName>
        <fullName evidence="5">Tripartite tricarboxylate transporter substrate binding protein BugE</fullName>
    </recommendedName>
</protein>
<accession>A0ABN7Y8R2</accession>
<dbReference type="Gene3D" id="3.40.190.150">
    <property type="entry name" value="Bordetella uptake gene, domain 1"/>
    <property type="match status" value="1"/>
</dbReference>